<evidence type="ECO:0000256" key="9">
    <source>
        <dbReference type="SAM" id="MobiDB-lite"/>
    </source>
</evidence>
<dbReference type="PANTHER" id="PTHR10071">
    <property type="entry name" value="TRANSCRIPTION FACTOR GATA FAMILY MEMBER"/>
    <property type="match status" value="1"/>
</dbReference>
<dbReference type="InterPro" id="IPR039355">
    <property type="entry name" value="Transcription_factor_GATA"/>
</dbReference>
<organism evidence="11 12">
    <name type="scientific">Haemonchus contortus</name>
    <name type="common">Barber pole worm</name>
    <dbReference type="NCBI Taxonomy" id="6289"/>
    <lineage>
        <taxon>Eukaryota</taxon>
        <taxon>Metazoa</taxon>
        <taxon>Ecdysozoa</taxon>
        <taxon>Nematoda</taxon>
        <taxon>Chromadorea</taxon>
        <taxon>Rhabditida</taxon>
        <taxon>Rhabditina</taxon>
        <taxon>Rhabditomorpha</taxon>
        <taxon>Strongyloidea</taxon>
        <taxon>Trichostrongylidae</taxon>
        <taxon>Haemonchus</taxon>
    </lineage>
</organism>
<evidence type="ECO:0000256" key="2">
    <source>
        <dbReference type="ARBA" id="ARBA00022723"/>
    </source>
</evidence>
<evidence type="ECO:0000256" key="4">
    <source>
        <dbReference type="ARBA" id="ARBA00022833"/>
    </source>
</evidence>
<keyword evidence="6" id="KW-0804">Transcription</keyword>
<dbReference type="GO" id="GO:0045165">
    <property type="term" value="P:cell fate commitment"/>
    <property type="evidence" value="ECO:0007669"/>
    <property type="project" value="TreeGrafter"/>
</dbReference>
<evidence type="ECO:0000313" key="11">
    <source>
        <dbReference type="Proteomes" id="UP000025227"/>
    </source>
</evidence>
<dbReference type="AlphaFoldDB" id="A0A7I4YFB4"/>
<keyword evidence="5" id="KW-0805">Transcription regulation</keyword>
<dbReference type="Proteomes" id="UP000025227">
    <property type="component" value="Unplaced"/>
</dbReference>
<dbReference type="Gene3D" id="3.30.50.10">
    <property type="entry name" value="Erythroid Transcription Factor GATA-1, subunit A"/>
    <property type="match status" value="1"/>
</dbReference>
<evidence type="ECO:0000256" key="6">
    <source>
        <dbReference type="ARBA" id="ARBA00023163"/>
    </source>
</evidence>
<keyword evidence="2" id="KW-0479">Metal-binding</keyword>
<name>A0A7I4YFB4_HAECO</name>
<dbReference type="GO" id="GO:0000122">
    <property type="term" value="P:negative regulation of transcription by RNA polymerase II"/>
    <property type="evidence" value="ECO:0007669"/>
    <property type="project" value="TreeGrafter"/>
</dbReference>
<dbReference type="PANTHER" id="PTHR10071:SF281">
    <property type="entry name" value="BOX A-BINDING FACTOR-RELATED"/>
    <property type="match status" value="1"/>
</dbReference>
<evidence type="ECO:0000256" key="3">
    <source>
        <dbReference type="ARBA" id="ARBA00022771"/>
    </source>
</evidence>
<dbReference type="PROSITE" id="PS50114">
    <property type="entry name" value="GATA_ZN_FINGER_2"/>
    <property type="match status" value="1"/>
</dbReference>
<keyword evidence="11" id="KW-1185">Reference proteome</keyword>
<feature type="domain" description="GATA-type" evidence="10">
    <location>
        <begin position="147"/>
        <end position="200"/>
    </location>
</feature>
<feature type="compositionally biased region" description="Polar residues" evidence="9">
    <location>
        <begin position="108"/>
        <end position="125"/>
    </location>
</feature>
<feature type="region of interest" description="Disordered" evidence="9">
    <location>
        <begin position="108"/>
        <end position="135"/>
    </location>
</feature>
<evidence type="ECO:0000256" key="1">
    <source>
        <dbReference type="ARBA" id="ARBA00004123"/>
    </source>
</evidence>
<dbReference type="WBParaSite" id="HCON_00084170-00001">
    <property type="protein sequence ID" value="HCON_00084170-00001"/>
    <property type="gene ID" value="HCON_00084170"/>
</dbReference>
<keyword evidence="3 8" id="KW-0863">Zinc-finger</keyword>
<proteinExistence type="predicted"/>
<dbReference type="InterPro" id="IPR013088">
    <property type="entry name" value="Znf_NHR/GATA"/>
</dbReference>
<dbReference type="OrthoDB" id="5823747at2759"/>
<sequence length="477" mass="52616">MSCNNSTRLARITCRNVFLLSIQFGAPHSSAWTDMKLQQKGDVKNFETSLPVSAAEARTIPGSTSTTTPNGRVFDAKVPTNNPSSFSAPAFGLPFAPNYQLAVNAIPAQQSSASNSPRSKQTKSNRPPPCHHARYVLDEKPPRAAAANENMECTNCGTKSTSAWRRSAEGKSECNACNLFFRKNGRKRPASMRRDTIARRYRLSRCDLCAAEAQGGQVGLAQFQKATVRNRRNGKTSTKTPAQLPNDALLSSALSVKSEQIVSRDPSYFVAHPEFPPNFPPFIPPNVEYNHQNSPMMRYATDRPSFDFVNVEQPSNPLNDGQVCYARHSHSLVRSSDGKIYRQHLLVNPESGVQVEVCKRETVHEGAASSQGNVSSHDVNTHYEQLEQPTHQYGDFSGDKKVVKNELISSPRLENHCEGAYKIMMKEGTEDGFLTRSTSAPGALVETQHEDTPSQGNSFDLLGNTHEDENVLVFRSL</sequence>
<dbReference type="SUPFAM" id="SSF57716">
    <property type="entry name" value="Glucocorticoid receptor-like (DNA-binding domain)"/>
    <property type="match status" value="1"/>
</dbReference>
<evidence type="ECO:0000256" key="7">
    <source>
        <dbReference type="ARBA" id="ARBA00023242"/>
    </source>
</evidence>
<evidence type="ECO:0000313" key="12">
    <source>
        <dbReference type="WBParaSite" id="HCON_00084170-00001"/>
    </source>
</evidence>
<comment type="subcellular location">
    <subcellularLocation>
        <location evidence="1">Nucleus</location>
    </subcellularLocation>
</comment>
<dbReference type="InterPro" id="IPR000679">
    <property type="entry name" value="Znf_GATA"/>
</dbReference>
<accession>A0A7I4YFB4</accession>
<dbReference type="PROSITE" id="PS00344">
    <property type="entry name" value="GATA_ZN_FINGER_1"/>
    <property type="match status" value="1"/>
</dbReference>
<dbReference type="GO" id="GO:0005634">
    <property type="term" value="C:nucleus"/>
    <property type="evidence" value="ECO:0007669"/>
    <property type="project" value="UniProtKB-SubCell"/>
</dbReference>
<dbReference type="GO" id="GO:0000981">
    <property type="term" value="F:DNA-binding transcription factor activity, RNA polymerase II-specific"/>
    <property type="evidence" value="ECO:0007669"/>
    <property type="project" value="TreeGrafter"/>
</dbReference>
<dbReference type="GO" id="GO:0008270">
    <property type="term" value="F:zinc ion binding"/>
    <property type="evidence" value="ECO:0007669"/>
    <property type="project" value="UniProtKB-KW"/>
</dbReference>
<dbReference type="Pfam" id="PF00320">
    <property type="entry name" value="GATA"/>
    <property type="match status" value="1"/>
</dbReference>
<dbReference type="SMART" id="SM00401">
    <property type="entry name" value="ZnF_GATA"/>
    <property type="match status" value="1"/>
</dbReference>
<dbReference type="GO" id="GO:0000978">
    <property type="term" value="F:RNA polymerase II cis-regulatory region sequence-specific DNA binding"/>
    <property type="evidence" value="ECO:0007669"/>
    <property type="project" value="TreeGrafter"/>
</dbReference>
<protein>
    <submittedName>
        <fullName evidence="12">GATA-type domain-containing protein</fullName>
    </submittedName>
</protein>
<keyword evidence="4" id="KW-0862">Zinc</keyword>
<reference evidence="12" key="1">
    <citation type="submission" date="2020-12" db="UniProtKB">
        <authorList>
            <consortium name="WormBaseParasite"/>
        </authorList>
    </citation>
    <scope>IDENTIFICATION</scope>
    <source>
        <strain evidence="12">MHco3</strain>
    </source>
</reference>
<evidence type="ECO:0000256" key="8">
    <source>
        <dbReference type="PROSITE-ProRule" id="PRU00094"/>
    </source>
</evidence>
<evidence type="ECO:0000256" key="5">
    <source>
        <dbReference type="ARBA" id="ARBA00023015"/>
    </source>
</evidence>
<keyword evidence="7" id="KW-0539">Nucleus</keyword>
<dbReference type="CDD" id="cd00202">
    <property type="entry name" value="ZnF_GATA"/>
    <property type="match status" value="1"/>
</dbReference>
<dbReference type="GO" id="GO:0045944">
    <property type="term" value="P:positive regulation of transcription by RNA polymerase II"/>
    <property type="evidence" value="ECO:0007669"/>
    <property type="project" value="TreeGrafter"/>
</dbReference>
<dbReference type="PRINTS" id="PR00619">
    <property type="entry name" value="GATAZNFINGER"/>
</dbReference>
<evidence type="ECO:0000259" key="10">
    <source>
        <dbReference type="PROSITE" id="PS50114"/>
    </source>
</evidence>